<feature type="compositionally biased region" description="Low complexity" evidence="3">
    <location>
        <begin position="185"/>
        <end position="195"/>
    </location>
</feature>
<feature type="region of interest" description="Disordered" evidence="3">
    <location>
        <begin position="1026"/>
        <end position="1097"/>
    </location>
</feature>
<feature type="region of interest" description="Disordered" evidence="3">
    <location>
        <begin position="604"/>
        <end position="716"/>
    </location>
</feature>
<feature type="compositionally biased region" description="Basic and acidic residues" evidence="3">
    <location>
        <begin position="319"/>
        <end position="337"/>
    </location>
</feature>
<feature type="compositionally biased region" description="Low complexity" evidence="3">
    <location>
        <begin position="157"/>
        <end position="176"/>
    </location>
</feature>
<keyword evidence="2" id="KW-0862">Zinc</keyword>
<feature type="zinc finger region" description="C3H1-type" evidence="2">
    <location>
        <begin position="1098"/>
        <end position="1124"/>
    </location>
</feature>
<feature type="compositionally biased region" description="Low complexity" evidence="3">
    <location>
        <begin position="1073"/>
        <end position="1089"/>
    </location>
</feature>
<evidence type="ECO:0000259" key="4">
    <source>
        <dbReference type="PROSITE" id="PS50103"/>
    </source>
</evidence>
<accession>A0A1B6GBH7</accession>
<gene>
    <name evidence="6" type="ORF">g.20905</name>
</gene>
<keyword evidence="2" id="KW-0863">Zinc-finger</keyword>
<feature type="compositionally biased region" description="Low complexity" evidence="3">
    <location>
        <begin position="378"/>
        <end position="389"/>
    </location>
</feature>
<feature type="compositionally biased region" description="Polar residues" evidence="3">
    <location>
        <begin position="861"/>
        <end position="872"/>
    </location>
</feature>
<evidence type="ECO:0000256" key="2">
    <source>
        <dbReference type="PROSITE-ProRule" id="PRU00723"/>
    </source>
</evidence>
<dbReference type="InterPro" id="IPR035441">
    <property type="entry name" value="TFIIS/LEDGF_dom_sf"/>
</dbReference>
<feature type="compositionally biased region" description="Acidic residues" evidence="3">
    <location>
        <begin position="681"/>
        <end position="692"/>
    </location>
</feature>
<feature type="compositionally biased region" description="Basic residues" evidence="3">
    <location>
        <begin position="289"/>
        <end position="299"/>
    </location>
</feature>
<dbReference type="PANTHER" id="PTHR46557:SF1">
    <property type="entry name" value="SERINE_THREONINE-PROTEIN PHOSPHATASE 1 REGULATORY SUBUNIT 10"/>
    <property type="match status" value="1"/>
</dbReference>
<feature type="compositionally biased region" description="Basic and acidic residues" evidence="3">
    <location>
        <begin position="557"/>
        <end position="576"/>
    </location>
</feature>
<feature type="compositionally biased region" description="Acidic residues" evidence="3">
    <location>
        <begin position="237"/>
        <end position="251"/>
    </location>
</feature>
<dbReference type="AlphaFoldDB" id="A0A1B6GBH7"/>
<evidence type="ECO:0000259" key="5">
    <source>
        <dbReference type="PROSITE" id="PS51319"/>
    </source>
</evidence>
<comment type="subcellular location">
    <subcellularLocation>
        <location evidence="1">Nucleus</location>
    </subcellularLocation>
</comment>
<feature type="compositionally biased region" description="Low complexity" evidence="3">
    <location>
        <begin position="530"/>
        <end position="539"/>
    </location>
</feature>
<evidence type="ECO:0008006" key="7">
    <source>
        <dbReference type="Google" id="ProtNLM"/>
    </source>
</evidence>
<feature type="compositionally biased region" description="Basic and acidic residues" evidence="3">
    <location>
        <begin position="693"/>
        <end position="707"/>
    </location>
</feature>
<name>A0A1B6GBH7_9HEMI</name>
<organism evidence="6">
    <name type="scientific">Cuerna arida</name>
    <dbReference type="NCBI Taxonomy" id="1464854"/>
    <lineage>
        <taxon>Eukaryota</taxon>
        <taxon>Metazoa</taxon>
        <taxon>Ecdysozoa</taxon>
        <taxon>Arthropoda</taxon>
        <taxon>Hexapoda</taxon>
        <taxon>Insecta</taxon>
        <taxon>Pterygota</taxon>
        <taxon>Neoptera</taxon>
        <taxon>Paraneoptera</taxon>
        <taxon>Hemiptera</taxon>
        <taxon>Auchenorrhyncha</taxon>
        <taxon>Membracoidea</taxon>
        <taxon>Cicadellidae</taxon>
        <taxon>Cicadellinae</taxon>
        <taxon>Proconiini</taxon>
        <taxon>Cuerna</taxon>
    </lineage>
</organism>
<dbReference type="GO" id="GO:0008157">
    <property type="term" value="F:protein phosphatase 1 binding"/>
    <property type="evidence" value="ECO:0007669"/>
    <property type="project" value="TreeGrafter"/>
</dbReference>
<dbReference type="GO" id="GO:0072357">
    <property type="term" value="C:PTW/PP1 phosphatase complex"/>
    <property type="evidence" value="ECO:0007669"/>
    <property type="project" value="TreeGrafter"/>
</dbReference>
<dbReference type="PROSITE" id="PS50103">
    <property type="entry name" value="ZF_C3H1"/>
    <property type="match status" value="1"/>
</dbReference>
<dbReference type="GO" id="GO:0008270">
    <property type="term" value="F:zinc ion binding"/>
    <property type="evidence" value="ECO:0007669"/>
    <property type="project" value="UniProtKB-KW"/>
</dbReference>
<feature type="compositionally biased region" description="Basic and acidic residues" evidence="3">
    <location>
        <begin position="487"/>
        <end position="498"/>
    </location>
</feature>
<protein>
    <recommendedName>
        <fullName evidence="7">Serine/threonine-protein phosphatase 1 regulatory subunit 10</fullName>
    </recommendedName>
</protein>
<feature type="compositionally biased region" description="Low complexity" evidence="3">
    <location>
        <begin position="252"/>
        <end position="261"/>
    </location>
</feature>
<evidence type="ECO:0000313" key="6">
    <source>
        <dbReference type="EMBL" id="JAS59780.1"/>
    </source>
</evidence>
<feature type="compositionally biased region" description="Basic and acidic residues" evidence="3">
    <location>
        <begin position="439"/>
        <end position="480"/>
    </location>
</feature>
<feature type="domain" description="C3H1-type" evidence="4">
    <location>
        <begin position="1098"/>
        <end position="1124"/>
    </location>
</feature>
<keyword evidence="1" id="KW-0539">Nucleus</keyword>
<feature type="region of interest" description="Disordered" evidence="3">
    <location>
        <begin position="151"/>
        <end position="195"/>
    </location>
</feature>
<feature type="compositionally biased region" description="Basic and acidic residues" evidence="3">
    <location>
        <begin position="670"/>
        <end position="680"/>
    </location>
</feature>
<dbReference type="Gene3D" id="4.10.1000.10">
    <property type="entry name" value="Zinc finger, CCCH-type"/>
    <property type="match status" value="1"/>
</dbReference>
<dbReference type="EMBL" id="GECZ01009989">
    <property type="protein sequence ID" value="JAS59780.1"/>
    <property type="molecule type" value="Transcribed_RNA"/>
</dbReference>
<dbReference type="SUPFAM" id="SSF47676">
    <property type="entry name" value="Conserved domain common to transcription factors TFIIS, elongin A, CRSP70"/>
    <property type="match status" value="1"/>
</dbReference>
<sequence length="1124" mass="122821">MPRIDPQQLLKCLSVLLSPKGGIKSKDEVQRLASLMTKFSKKLVSKCIYVSILKATETDLLSMFMSAGGWDLTFSWLSDGVGAKNWPLVTELVDLLLICPVDIDRLKTNACPKLIKTLSKDTTADEKVRLLACKLVEQWLRIVRGDNDVSTPKVGEQAAGAPQQVSVSSSPVSSAGEPEHSEPPVSSGSVDGASDGHLPVYKITIRDGKQVLAEISGDRRSSSEVAEEDCSTGAEDVNQDEEEEDREEEQTSGETESVVNDNADDEDDEDLIKPVKLKKKPQTKAAKQNTKKPAKVHAKKDRESCDSNSSAKAAKLQNKLRDNVKSDGKKAKVDVAKSKTPPKSKIAPKVKENDTTKNSVVSKDTEESSSTKPKEKLSLSLKNKKTSLQTKEKLESKFDKKDKIKFDDDSLTEKEKETLSKFITPPISKLGKIPKKSSSNKEEKISEEKNRTLKDENIDVKPEIRKVVDLKKPDSKRPEKNYSISVEPKRSVQNDARPKTVKTYNSKFRSTGLEEEVKPPPPRLVPKKPLPSLSPLGLLEKSEKKLGKRTSPPPEVHIPEKKPKPESPVEEKKPVEKVGGIKLIPPKPKPMFLQESDVFMDAMLAANTMKEPRKRKRRASTSKDSGPSEAKKEAGGNNSPSHSPKAEDTSPSSIKPTFKFYQDTLDTSTEEDKTDIKMEDSESGDPSADDLGDDQKSMSSEDDKASIKTEGGNGPVKGVLVHLKTRRQKKTVSWKEDALECIKYFELDETERVNVTKNFADMKNMEREHERENLQIARKLAVDDIMEERTRWKALIPIDIAAPVVAPGKNSQEKDIQYAREKTVPAAVYFNKRTIPDSAAEPDLEIHATTDPAIIPLDDITGTTDSINDFTSTPWPEPKGQPPTPTPPPPPAAQAPPVFPSGPAPGPPVPGPAPFPPGPFPPMGPFMPGPAPPGMPMAAAGDCWRGADGKVVPMPPEMFPPQGMMPPPGMQPMGPGPMMLPPGVTPDMPFPMGIPGPNPSPEEMAHFGGGGFPPMGPSPPHQMFNPPPPPPIPQGPQGGNFQGSGGNWQNSAGGSWYDNEQLPHNPGSGRYQGNNNSWRGGRNNRNPDNWGGGGGGGNNRTPICNNFLKRGFCRNNNCRFRHPR</sequence>
<dbReference type="PROSITE" id="PS51319">
    <property type="entry name" value="TFIIS_N"/>
    <property type="match status" value="1"/>
</dbReference>
<dbReference type="PANTHER" id="PTHR46557">
    <property type="entry name" value="SERINE/THREONINE-PROTEIN PHOSPHATASE 1 REGULATORY SUBUNIT 10-RELATED"/>
    <property type="match status" value="1"/>
</dbReference>
<feature type="domain" description="TFIIS N-terminal" evidence="5">
    <location>
        <begin position="71"/>
        <end position="146"/>
    </location>
</feature>
<keyword evidence="2" id="KW-0479">Metal-binding</keyword>
<feature type="region of interest" description="Disordered" evidence="3">
    <location>
        <begin position="855"/>
        <end position="927"/>
    </location>
</feature>
<dbReference type="PRINTS" id="PR01217">
    <property type="entry name" value="PRICHEXTENSN"/>
</dbReference>
<dbReference type="InterPro" id="IPR000571">
    <property type="entry name" value="Znf_CCCH"/>
</dbReference>
<proteinExistence type="predicted"/>
<feature type="compositionally biased region" description="Pro residues" evidence="3">
    <location>
        <begin position="875"/>
        <end position="927"/>
    </location>
</feature>
<dbReference type="GO" id="GO:0005634">
    <property type="term" value="C:nucleus"/>
    <property type="evidence" value="ECO:0007669"/>
    <property type="project" value="UniProtKB-SubCell"/>
</dbReference>
<dbReference type="GO" id="GO:0000785">
    <property type="term" value="C:chromatin"/>
    <property type="evidence" value="ECO:0007669"/>
    <property type="project" value="TreeGrafter"/>
</dbReference>
<feature type="compositionally biased region" description="Gly residues" evidence="3">
    <location>
        <begin position="1036"/>
        <end position="1046"/>
    </location>
</feature>
<feature type="region of interest" description="Disordered" evidence="3">
    <location>
        <begin position="214"/>
        <end position="591"/>
    </location>
</feature>
<dbReference type="InterPro" id="IPR017923">
    <property type="entry name" value="TFIIS_N"/>
</dbReference>
<evidence type="ECO:0000256" key="3">
    <source>
        <dbReference type="SAM" id="MobiDB-lite"/>
    </source>
</evidence>
<feature type="compositionally biased region" description="Basic and acidic residues" evidence="3">
    <location>
        <begin position="390"/>
        <end position="419"/>
    </location>
</feature>
<dbReference type="Gene3D" id="1.20.930.10">
    <property type="entry name" value="Conserved domain common to transcription factors TFIIS, elongin A, CRSP70"/>
    <property type="match status" value="1"/>
</dbReference>
<evidence type="ECO:0000256" key="1">
    <source>
        <dbReference type="PROSITE-ProRule" id="PRU00649"/>
    </source>
</evidence>
<dbReference type="SMART" id="SM00356">
    <property type="entry name" value="ZnF_C3H1"/>
    <property type="match status" value="1"/>
</dbReference>
<reference evidence="6" key="1">
    <citation type="submission" date="2015-11" db="EMBL/GenBank/DDBJ databases">
        <title>De novo transcriptome assembly of four potential Pierce s Disease insect vectors from Arizona vineyards.</title>
        <authorList>
            <person name="Tassone E.E."/>
        </authorList>
    </citation>
    <scope>NUCLEOTIDE SEQUENCE</scope>
</reference>